<reference evidence="1 2" key="1">
    <citation type="submission" date="2016-06" db="EMBL/GenBank/DDBJ databases">
        <authorList>
            <consortium name="Pathogen Informatics"/>
        </authorList>
    </citation>
    <scope>NUCLEOTIDE SEQUENCE [LARGE SCALE GENOMIC DNA]</scope>
    <source>
        <strain evidence="1">PocGH01</strain>
    </source>
</reference>
<dbReference type="EMBL" id="LT594593">
    <property type="protein sequence ID" value="SCP05841.1"/>
    <property type="molecule type" value="Genomic_DNA"/>
</dbReference>
<sequence>MQKFIDKIKQKNLQENYSENKIFSAKKIRFNNILKKKKIEEDKAENAKLAKVVKSYYHYRLIRKTFSAISNEYYKKQCQLCLFKLNDIRRKRKLVFLSFLKNKCVGKLTKCVIRSMRSFLDARERRNLKFRLFQILKQKQLHTKGVYLRIKKRRINNVMLTILSAWSNICAKSLSNKLEKAQDYHTLRKKRRVFYLWKRMTQDERLFKNVDVIFSQLEEIVSSWRK</sequence>
<dbReference type="Proteomes" id="UP000242942">
    <property type="component" value="Chromosome 12"/>
</dbReference>
<dbReference type="OrthoDB" id="371962at2759"/>
<evidence type="ECO:0000313" key="2">
    <source>
        <dbReference type="Proteomes" id="UP000242942"/>
    </source>
</evidence>
<proteinExistence type="predicted"/>
<accession>A0A1D3TLL6</accession>
<gene>
    <name evidence="1" type="primary">PocGH01_12070800</name>
    <name evidence="1" type="ORF">POCGH01_12070800</name>
</gene>
<dbReference type="VEuPathDB" id="PlasmoDB:POWCR01_120065500"/>
<protein>
    <submittedName>
        <fullName evidence="1">Uncharacterized protein</fullName>
    </submittedName>
</protein>
<organism evidence="1 2">
    <name type="scientific">Plasmodium ovale</name>
    <name type="common">malaria parasite P. ovale</name>
    <dbReference type="NCBI Taxonomy" id="36330"/>
    <lineage>
        <taxon>Eukaryota</taxon>
        <taxon>Sar</taxon>
        <taxon>Alveolata</taxon>
        <taxon>Apicomplexa</taxon>
        <taxon>Aconoidasida</taxon>
        <taxon>Haemosporida</taxon>
        <taxon>Plasmodiidae</taxon>
        <taxon>Plasmodium</taxon>
        <taxon>Plasmodium (Plasmodium)</taxon>
    </lineage>
</organism>
<evidence type="ECO:0000313" key="1">
    <source>
        <dbReference type="EMBL" id="SCP05841.1"/>
    </source>
</evidence>
<dbReference type="VEuPathDB" id="PlasmoDB:PocGH01_12070800"/>
<keyword evidence="2" id="KW-1185">Reference proteome</keyword>
<dbReference type="AlphaFoldDB" id="A0A1D3TLL6"/>
<name>A0A1D3TLL6_PLAOA</name>